<feature type="domain" description="HTH luxR-type" evidence="4">
    <location>
        <begin position="185"/>
        <end position="250"/>
    </location>
</feature>
<organism evidence="5 6">
    <name type="scientific">Nonomuraea solani</name>
    <dbReference type="NCBI Taxonomy" id="1144553"/>
    <lineage>
        <taxon>Bacteria</taxon>
        <taxon>Bacillati</taxon>
        <taxon>Actinomycetota</taxon>
        <taxon>Actinomycetes</taxon>
        <taxon>Streptosporangiales</taxon>
        <taxon>Streptosporangiaceae</taxon>
        <taxon>Nonomuraea</taxon>
    </lineage>
</organism>
<dbReference type="Gene3D" id="1.10.10.10">
    <property type="entry name" value="Winged helix-like DNA-binding domain superfamily/Winged helix DNA-binding domain"/>
    <property type="match status" value="1"/>
</dbReference>
<dbReference type="PRINTS" id="PR00038">
    <property type="entry name" value="HTHLUXR"/>
</dbReference>
<dbReference type="Proteomes" id="UP000236732">
    <property type="component" value="Unassembled WGS sequence"/>
</dbReference>
<evidence type="ECO:0000256" key="2">
    <source>
        <dbReference type="ARBA" id="ARBA00023125"/>
    </source>
</evidence>
<accession>A0A1H6EWL2</accession>
<keyword evidence="1" id="KW-0805">Transcription regulation</keyword>
<dbReference type="SMART" id="SM00421">
    <property type="entry name" value="HTH_LUXR"/>
    <property type="match status" value="1"/>
</dbReference>
<dbReference type="InterPro" id="IPR016032">
    <property type="entry name" value="Sig_transdc_resp-reg_C-effctor"/>
</dbReference>
<protein>
    <submittedName>
        <fullName evidence="5">Regulatory protein, luxR family</fullName>
    </submittedName>
</protein>
<keyword evidence="3" id="KW-0804">Transcription</keyword>
<dbReference type="GO" id="GO:0006355">
    <property type="term" value="P:regulation of DNA-templated transcription"/>
    <property type="evidence" value="ECO:0007669"/>
    <property type="project" value="InterPro"/>
</dbReference>
<dbReference type="InterPro" id="IPR000792">
    <property type="entry name" value="Tscrpt_reg_LuxR_C"/>
</dbReference>
<dbReference type="AlphaFoldDB" id="A0A1H6EWL2"/>
<dbReference type="InterPro" id="IPR036388">
    <property type="entry name" value="WH-like_DNA-bd_sf"/>
</dbReference>
<dbReference type="CDD" id="cd06170">
    <property type="entry name" value="LuxR_C_like"/>
    <property type="match status" value="1"/>
</dbReference>
<keyword evidence="2" id="KW-0238">DNA-binding</keyword>
<reference evidence="5 6" key="1">
    <citation type="submission" date="2016-10" db="EMBL/GenBank/DDBJ databases">
        <authorList>
            <person name="de Groot N.N."/>
        </authorList>
    </citation>
    <scope>NUCLEOTIDE SEQUENCE [LARGE SCALE GENOMIC DNA]</scope>
    <source>
        <strain evidence="5 6">CGMCC 4.7037</strain>
    </source>
</reference>
<dbReference type="OrthoDB" id="483at2"/>
<name>A0A1H6EWL2_9ACTN</name>
<proteinExistence type="predicted"/>
<dbReference type="EMBL" id="FNVT01000022">
    <property type="protein sequence ID" value="SEH01813.1"/>
    <property type="molecule type" value="Genomic_DNA"/>
</dbReference>
<gene>
    <name evidence="5" type="ORF">SAMN05444920_12264</name>
</gene>
<dbReference type="SUPFAM" id="SSF46894">
    <property type="entry name" value="C-terminal effector domain of the bipartite response regulators"/>
    <property type="match status" value="1"/>
</dbReference>
<dbReference type="RefSeq" id="WP_103963016.1">
    <property type="nucleotide sequence ID" value="NZ_FNVT01000022.1"/>
</dbReference>
<evidence type="ECO:0000313" key="5">
    <source>
        <dbReference type="EMBL" id="SEH01813.1"/>
    </source>
</evidence>
<sequence>MRDPALRREGKAVTATQWASAVLCNGLGRYEEAYTAAERGAEHPQELGGPFIRSLVELVEAAVRSGRPARAAGAARELDELAQVSGTDWALGTSAGARAQVSEGPVAETLYREAIDRLGRTEVRMTLARSRLLYGEWLRRENRRVDAREHLGIAYEMLSRMGAEAFAERARRELQATGETVRRRTAEARATLTAQEAQIARLAGDGLTNPEIGAQLFISPHTVEWHLRKVFAKLGIASRKQISTTLLRSTA</sequence>
<dbReference type="Pfam" id="PF00196">
    <property type="entry name" value="GerE"/>
    <property type="match status" value="1"/>
</dbReference>
<evidence type="ECO:0000256" key="3">
    <source>
        <dbReference type="ARBA" id="ARBA00023163"/>
    </source>
</evidence>
<keyword evidence="6" id="KW-1185">Reference proteome</keyword>
<evidence type="ECO:0000256" key="1">
    <source>
        <dbReference type="ARBA" id="ARBA00023015"/>
    </source>
</evidence>
<dbReference type="GO" id="GO:0003677">
    <property type="term" value="F:DNA binding"/>
    <property type="evidence" value="ECO:0007669"/>
    <property type="project" value="UniProtKB-KW"/>
</dbReference>
<dbReference type="PANTHER" id="PTHR44688:SF16">
    <property type="entry name" value="DNA-BINDING TRANSCRIPTIONAL ACTIVATOR DEVR_DOSR"/>
    <property type="match status" value="1"/>
</dbReference>
<evidence type="ECO:0000313" key="6">
    <source>
        <dbReference type="Proteomes" id="UP000236732"/>
    </source>
</evidence>
<dbReference type="PANTHER" id="PTHR44688">
    <property type="entry name" value="DNA-BINDING TRANSCRIPTIONAL ACTIVATOR DEVR_DOSR"/>
    <property type="match status" value="1"/>
</dbReference>
<evidence type="ECO:0000259" key="4">
    <source>
        <dbReference type="PROSITE" id="PS50043"/>
    </source>
</evidence>
<dbReference type="PROSITE" id="PS50043">
    <property type="entry name" value="HTH_LUXR_2"/>
    <property type="match status" value="1"/>
</dbReference>